<name>A0ABU9D7S0_9PROT</name>
<evidence type="ECO:0000256" key="7">
    <source>
        <dbReference type="ARBA" id="ARBA00029745"/>
    </source>
</evidence>
<comment type="subunit">
    <text evidence="6">Heterotetramer of 2 MoaD subunits and 2 MoaE subunits. Also stable as homodimer. The enzyme changes between these two forms during catalysis.</text>
</comment>
<dbReference type="PANTHER" id="PTHR23404">
    <property type="entry name" value="MOLYBDOPTERIN SYNTHASE RELATED"/>
    <property type="match status" value="1"/>
</dbReference>
<proteinExistence type="inferred from homology"/>
<evidence type="ECO:0000256" key="9">
    <source>
        <dbReference type="ARBA" id="ARBA00030781"/>
    </source>
</evidence>
<comment type="caution">
    <text evidence="13">The sequence shown here is derived from an EMBL/GenBank/DDBJ whole genome shotgun (WGS) entry which is preliminary data.</text>
</comment>
<sequence length="149" mass="16975">MIRIQQTNFDLDAEISTLRQHNAAAGAIVAFLGTVRDFSANAQVHAMRLEHYPGMTEKVLHGIEAAAHQRWSLQEVLVIHRTGELLAGEQIVLVATISEHRRDAFAACDFIIDHLKTEAPFWKREQTPQGPRWVSAQKNDQTARERWNR</sequence>
<evidence type="ECO:0000256" key="10">
    <source>
        <dbReference type="ARBA" id="ARBA00032474"/>
    </source>
</evidence>
<comment type="similarity">
    <text evidence="2">Belongs to the MoaE family.</text>
</comment>
<dbReference type="EC" id="2.8.1.12" evidence="3"/>
<evidence type="ECO:0000256" key="11">
    <source>
        <dbReference type="ARBA" id="ARBA00049878"/>
    </source>
</evidence>
<accession>A0ABU9D7S0</accession>
<dbReference type="Proteomes" id="UP001446205">
    <property type="component" value="Unassembled WGS sequence"/>
</dbReference>
<evidence type="ECO:0000256" key="6">
    <source>
        <dbReference type="ARBA" id="ARBA00026066"/>
    </source>
</evidence>
<dbReference type="CDD" id="cd00756">
    <property type="entry name" value="MoaE"/>
    <property type="match status" value="1"/>
</dbReference>
<dbReference type="InterPro" id="IPR036563">
    <property type="entry name" value="MoaE_sf"/>
</dbReference>
<evidence type="ECO:0000256" key="1">
    <source>
        <dbReference type="ARBA" id="ARBA00005046"/>
    </source>
</evidence>
<comment type="catalytic activity">
    <reaction evidence="11">
        <text>2 [molybdopterin-synthase sulfur-carrier protein]-C-terminal-Gly-aminoethanethioate + cyclic pyranopterin phosphate + H2O = molybdopterin + 2 [molybdopterin-synthase sulfur-carrier protein]-C-terminal Gly-Gly + 2 H(+)</text>
        <dbReference type="Rhea" id="RHEA:26333"/>
        <dbReference type="Rhea" id="RHEA-COMP:12202"/>
        <dbReference type="Rhea" id="RHEA-COMP:19907"/>
        <dbReference type="ChEBI" id="CHEBI:15377"/>
        <dbReference type="ChEBI" id="CHEBI:15378"/>
        <dbReference type="ChEBI" id="CHEBI:58698"/>
        <dbReference type="ChEBI" id="CHEBI:59648"/>
        <dbReference type="ChEBI" id="CHEBI:90778"/>
        <dbReference type="ChEBI" id="CHEBI:232372"/>
        <dbReference type="EC" id="2.8.1.12"/>
    </reaction>
</comment>
<keyword evidence="5" id="KW-0501">Molybdenum cofactor biosynthesis</keyword>
<dbReference type="Gene3D" id="3.90.1170.40">
    <property type="entry name" value="Molybdopterin biosynthesis MoaE subunit"/>
    <property type="match status" value="1"/>
</dbReference>
<evidence type="ECO:0000256" key="2">
    <source>
        <dbReference type="ARBA" id="ARBA00005426"/>
    </source>
</evidence>
<dbReference type="RefSeq" id="WP_341369625.1">
    <property type="nucleotide sequence ID" value="NZ_JBBPCO010000002.1"/>
</dbReference>
<reference evidence="13 14" key="1">
    <citation type="submission" date="2024-04" db="EMBL/GenBank/DDBJ databases">
        <authorList>
            <person name="Abashina T."/>
            <person name="Shaikin A."/>
        </authorList>
    </citation>
    <scope>NUCLEOTIDE SEQUENCE [LARGE SCALE GENOMIC DNA]</scope>
    <source>
        <strain evidence="13 14">AAFK</strain>
    </source>
</reference>
<dbReference type="EMBL" id="JBBPCO010000002">
    <property type="protein sequence ID" value="MEK8088558.1"/>
    <property type="molecule type" value="Genomic_DNA"/>
</dbReference>
<evidence type="ECO:0000256" key="5">
    <source>
        <dbReference type="ARBA" id="ARBA00023150"/>
    </source>
</evidence>
<comment type="pathway">
    <text evidence="1">Cofactor biosynthesis; molybdopterin biosynthesis.</text>
</comment>
<dbReference type="InterPro" id="IPR003448">
    <property type="entry name" value="Mopterin_biosynth_MoaE"/>
</dbReference>
<evidence type="ECO:0000256" key="8">
    <source>
        <dbReference type="ARBA" id="ARBA00030407"/>
    </source>
</evidence>
<organism evidence="13 14">
    <name type="scientific">Thermithiobacillus plumbiphilus</name>
    <dbReference type="NCBI Taxonomy" id="1729899"/>
    <lineage>
        <taxon>Bacteria</taxon>
        <taxon>Pseudomonadati</taxon>
        <taxon>Pseudomonadota</taxon>
        <taxon>Acidithiobacillia</taxon>
        <taxon>Acidithiobacillales</taxon>
        <taxon>Thermithiobacillaceae</taxon>
        <taxon>Thermithiobacillus</taxon>
    </lineage>
</organism>
<dbReference type="SUPFAM" id="SSF54690">
    <property type="entry name" value="Molybdopterin synthase subunit MoaE"/>
    <property type="match status" value="1"/>
</dbReference>
<dbReference type="Pfam" id="PF02391">
    <property type="entry name" value="MoaE"/>
    <property type="match status" value="1"/>
</dbReference>
<feature type="region of interest" description="Disordered" evidence="12">
    <location>
        <begin position="126"/>
        <end position="149"/>
    </location>
</feature>
<protein>
    <recommendedName>
        <fullName evidence="4">Molybdopterin synthase catalytic subunit</fullName>
        <ecNumber evidence="3">2.8.1.12</ecNumber>
    </recommendedName>
    <alternativeName>
        <fullName evidence="9">MPT synthase subunit 2</fullName>
    </alternativeName>
    <alternativeName>
        <fullName evidence="7">Molybdenum cofactor biosynthesis protein E</fullName>
    </alternativeName>
    <alternativeName>
        <fullName evidence="8">Molybdopterin-converting factor large subunit</fullName>
    </alternativeName>
    <alternativeName>
        <fullName evidence="10">Molybdopterin-converting factor subunit 2</fullName>
    </alternativeName>
</protein>
<evidence type="ECO:0000256" key="4">
    <source>
        <dbReference type="ARBA" id="ARBA00013858"/>
    </source>
</evidence>
<evidence type="ECO:0000313" key="13">
    <source>
        <dbReference type="EMBL" id="MEK8088558.1"/>
    </source>
</evidence>
<evidence type="ECO:0000256" key="3">
    <source>
        <dbReference type="ARBA" id="ARBA00011950"/>
    </source>
</evidence>
<evidence type="ECO:0000256" key="12">
    <source>
        <dbReference type="SAM" id="MobiDB-lite"/>
    </source>
</evidence>
<evidence type="ECO:0000313" key="14">
    <source>
        <dbReference type="Proteomes" id="UP001446205"/>
    </source>
</evidence>
<keyword evidence="14" id="KW-1185">Reference proteome</keyword>
<gene>
    <name evidence="13" type="ORF">WOB96_02150</name>
</gene>